<sequence>MTSSTPSRKKLLTAVLALGLIGSTCPPAFAMGGAPAPGPAPAANIPVMPDAPATPEAATTITVGIGASESQANFNWTTQDTNPSYLQIAPTTQGLDSDATFTVPSRSAYVLVVPAGNYAHTAEVGGLAENTDYVYRVGSDASGWSTPETFTTGTYGDEWNFIAFGDPQIGASGDARADGAGWRQTLDTALAQAPDASFILSLGDQVNYPDFYVEFEEFFSPEQLDNHRLAVLNGNHEVLGLSGAHARMFNEPNTAADSLTDSHHYFFEYNNALFVVLDTNFDSDADIATQKAFLRNTIAEYGQDKDWRIVSYHHSTFSQAYHQTDNVVQRYREEMTEELSANGVDLVLSGHDHIHTRSHLMEGSTPIEPDTETRPGDVLYPKPGQVLYYTANSASGSKFYPMAVAEGSDYVEHEDITTMEQSDASGLTAESTAYWVQDETPDYTTIDVTEDELTIVTRNTQDNSLVDHVTLRKADPASYPDSEAAESGEVTKDSES</sequence>
<dbReference type="Proteomes" id="UP000035548">
    <property type="component" value="Chromosome"/>
</dbReference>
<dbReference type="InterPro" id="IPR039331">
    <property type="entry name" value="PAPs-like"/>
</dbReference>
<dbReference type="PANTHER" id="PTHR22953:SF153">
    <property type="entry name" value="PURPLE ACID PHOSPHATASE"/>
    <property type="match status" value="1"/>
</dbReference>
<keyword evidence="7" id="KW-1185">Reference proteome</keyword>
<dbReference type="Gene3D" id="2.60.40.380">
    <property type="entry name" value="Purple acid phosphatase-like, N-terminal"/>
    <property type="match status" value="1"/>
</dbReference>
<keyword evidence="1 3" id="KW-0732">Signal</keyword>
<dbReference type="SUPFAM" id="SSF49363">
    <property type="entry name" value="Purple acid phosphatase, N-terminal domain"/>
    <property type="match status" value="1"/>
</dbReference>
<feature type="region of interest" description="Disordered" evidence="2">
    <location>
        <begin position="471"/>
        <end position="496"/>
    </location>
</feature>
<dbReference type="InterPro" id="IPR015914">
    <property type="entry name" value="PAPs_N"/>
</dbReference>
<feature type="domain" description="Purple acid phosphatase N-terminal" evidence="5">
    <location>
        <begin position="61"/>
        <end position="152"/>
    </location>
</feature>
<feature type="chain" id="PRO_5005184494" evidence="3">
    <location>
        <begin position="31"/>
        <end position="496"/>
    </location>
</feature>
<dbReference type="AlphaFoldDB" id="A0A0G3HID1"/>
<dbReference type="RefSeq" id="WP_052844088.1">
    <property type="nucleotide sequence ID" value="NZ_CP011546.1"/>
</dbReference>
<evidence type="ECO:0000256" key="1">
    <source>
        <dbReference type="ARBA" id="ARBA00022729"/>
    </source>
</evidence>
<dbReference type="PATRIC" id="fig|1072256.5.peg.1637"/>
<reference evidence="7" key="2">
    <citation type="submission" date="2015-05" db="EMBL/GenBank/DDBJ databases">
        <title>Complete genome sequence of Corynebacterium uterequi DSM 45634, isolated from the uterus of a maiden mare.</title>
        <authorList>
            <person name="Ruckert C."/>
            <person name="Albersmeier A."/>
            <person name="Winkler A."/>
            <person name="Tauch A."/>
        </authorList>
    </citation>
    <scope>NUCLEOTIDE SEQUENCE [LARGE SCALE GENOMIC DNA]</scope>
    <source>
        <strain evidence="7">DSM 45634</strain>
    </source>
</reference>
<reference evidence="6 7" key="1">
    <citation type="journal article" date="2015" name="Genome Announc.">
        <title>Virulence Factor Genes Detected in the Complete Genome Sequence of Corynebacterium uterequi DSM 45634, Isolated from the Uterus of a Maiden Mare.</title>
        <authorList>
            <person name="Ruckert C."/>
            <person name="Kriete M."/>
            <person name="Jaenicke S."/>
            <person name="Winkler A."/>
            <person name="Tauch A."/>
        </authorList>
    </citation>
    <scope>NUCLEOTIDE SEQUENCE [LARGE SCALE GENOMIC DNA]</scope>
    <source>
        <strain evidence="6 7">DSM 45634</strain>
    </source>
</reference>
<dbReference type="EMBL" id="CP011546">
    <property type="protein sequence ID" value="AKK11643.1"/>
    <property type="molecule type" value="Genomic_DNA"/>
</dbReference>
<dbReference type="STRING" id="1072256.CUTER_08290"/>
<dbReference type="Pfam" id="PF00149">
    <property type="entry name" value="Metallophos"/>
    <property type="match status" value="1"/>
</dbReference>
<protein>
    <submittedName>
        <fullName evidence="6">Calcineurin-like phosphoesterase</fullName>
    </submittedName>
</protein>
<evidence type="ECO:0000313" key="7">
    <source>
        <dbReference type="Proteomes" id="UP000035548"/>
    </source>
</evidence>
<dbReference type="SUPFAM" id="SSF56300">
    <property type="entry name" value="Metallo-dependent phosphatases"/>
    <property type="match status" value="1"/>
</dbReference>
<organism evidence="6 7">
    <name type="scientific">Corynebacterium uterequi</name>
    <dbReference type="NCBI Taxonomy" id="1072256"/>
    <lineage>
        <taxon>Bacteria</taxon>
        <taxon>Bacillati</taxon>
        <taxon>Actinomycetota</taxon>
        <taxon>Actinomycetes</taxon>
        <taxon>Mycobacteriales</taxon>
        <taxon>Corynebacteriaceae</taxon>
        <taxon>Corynebacterium</taxon>
    </lineage>
</organism>
<dbReference type="InterPro" id="IPR004843">
    <property type="entry name" value="Calcineurin-like_PHP"/>
</dbReference>
<name>A0A0G3HID1_9CORY</name>
<dbReference type="PANTHER" id="PTHR22953">
    <property type="entry name" value="ACID PHOSPHATASE RELATED"/>
    <property type="match status" value="1"/>
</dbReference>
<feature type="signal peptide" evidence="3">
    <location>
        <begin position="1"/>
        <end position="30"/>
    </location>
</feature>
<dbReference type="Pfam" id="PF16656">
    <property type="entry name" value="Pur_ac_phosph_N"/>
    <property type="match status" value="1"/>
</dbReference>
<evidence type="ECO:0000256" key="3">
    <source>
        <dbReference type="SAM" id="SignalP"/>
    </source>
</evidence>
<dbReference type="InterPro" id="IPR029052">
    <property type="entry name" value="Metallo-depent_PP-like"/>
</dbReference>
<dbReference type="OrthoDB" id="9804511at2"/>
<gene>
    <name evidence="6" type="ORF">CUTER_08290</name>
</gene>
<dbReference type="GO" id="GO:0046872">
    <property type="term" value="F:metal ion binding"/>
    <property type="evidence" value="ECO:0007669"/>
    <property type="project" value="InterPro"/>
</dbReference>
<dbReference type="InterPro" id="IPR008963">
    <property type="entry name" value="Purple_acid_Pase-like_N"/>
</dbReference>
<dbReference type="KEGG" id="cut:CUTER_08290"/>
<dbReference type="Gene3D" id="3.60.21.10">
    <property type="match status" value="1"/>
</dbReference>
<accession>A0A0G3HID1</accession>
<evidence type="ECO:0000256" key="2">
    <source>
        <dbReference type="SAM" id="MobiDB-lite"/>
    </source>
</evidence>
<evidence type="ECO:0000313" key="6">
    <source>
        <dbReference type="EMBL" id="AKK11643.1"/>
    </source>
</evidence>
<evidence type="ECO:0000259" key="4">
    <source>
        <dbReference type="Pfam" id="PF00149"/>
    </source>
</evidence>
<dbReference type="GO" id="GO:0003993">
    <property type="term" value="F:acid phosphatase activity"/>
    <property type="evidence" value="ECO:0007669"/>
    <property type="project" value="InterPro"/>
</dbReference>
<evidence type="ECO:0000259" key="5">
    <source>
        <dbReference type="Pfam" id="PF16656"/>
    </source>
</evidence>
<proteinExistence type="predicted"/>
<feature type="domain" description="Calcineurin-like phosphoesterase" evidence="4">
    <location>
        <begin position="161"/>
        <end position="354"/>
    </location>
</feature>